<comment type="subunit">
    <text evidence="6">Interacts with INCA1.</text>
</comment>
<comment type="catalytic activity">
    <reaction evidence="10">
        <text>uridine in 28S rRNA + S-adenosyl-L-methionine = N(3)-methyluridine in 28S rRNA + S-adenosyl-L-homocysteine + H(+)</text>
        <dbReference type="Rhea" id="RHEA:83635"/>
        <dbReference type="Rhea" id="RHEA-COMP:20178"/>
        <dbReference type="Rhea" id="RHEA-COMP:20181"/>
        <dbReference type="ChEBI" id="CHEBI:15378"/>
        <dbReference type="ChEBI" id="CHEBI:57856"/>
        <dbReference type="ChEBI" id="CHEBI:59789"/>
        <dbReference type="ChEBI" id="CHEBI:65315"/>
        <dbReference type="ChEBI" id="CHEBI:74502"/>
    </reaction>
    <physiologicalReaction direction="left-to-right" evidence="10">
        <dbReference type="Rhea" id="RHEA:83636"/>
    </physiologicalReaction>
</comment>
<dbReference type="EMBL" id="JAODUO010001349">
    <property type="protein sequence ID" value="KAK2165751.1"/>
    <property type="molecule type" value="Genomic_DNA"/>
</dbReference>
<comment type="similarity">
    <text evidence="2">Belongs to the class IV-like SAM-binding methyltransferase superfamily.</text>
</comment>
<feature type="region of interest" description="Disordered" evidence="13">
    <location>
        <begin position="1"/>
        <end position="27"/>
    </location>
</feature>
<gene>
    <name evidence="14" type="ORF">NP493_1350g00019</name>
</gene>
<dbReference type="GO" id="GO:0005737">
    <property type="term" value="C:cytoplasm"/>
    <property type="evidence" value="ECO:0007669"/>
    <property type="project" value="UniProtKB-SubCell"/>
</dbReference>
<dbReference type="Gene3D" id="3.40.1280.10">
    <property type="match status" value="1"/>
</dbReference>
<evidence type="ECO:0000313" key="14">
    <source>
        <dbReference type="EMBL" id="KAK2165751.1"/>
    </source>
</evidence>
<keyword evidence="3" id="KW-0963">Cytoplasm</keyword>
<evidence type="ECO:0000256" key="3">
    <source>
        <dbReference type="ARBA" id="ARBA00022490"/>
    </source>
</evidence>
<dbReference type="PANTHER" id="PTHR12150">
    <property type="entry name" value="CLASS IV SAM-BINDING METHYLTRANSFERASE-RELATED"/>
    <property type="match status" value="1"/>
</dbReference>
<dbReference type="SUPFAM" id="SSF50249">
    <property type="entry name" value="Nucleic acid-binding proteins"/>
    <property type="match status" value="1"/>
</dbReference>
<dbReference type="GO" id="GO:0031616">
    <property type="term" value="C:spindle pole centrosome"/>
    <property type="evidence" value="ECO:0007669"/>
    <property type="project" value="TreeGrafter"/>
</dbReference>
<dbReference type="GO" id="GO:0032259">
    <property type="term" value="P:methylation"/>
    <property type="evidence" value="ECO:0007669"/>
    <property type="project" value="UniProtKB-KW"/>
</dbReference>
<dbReference type="GO" id="GO:0008168">
    <property type="term" value="F:methyltransferase activity"/>
    <property type="evidence" value="ECO:0007669"/>
    <property type="project" value="UniProtKB-KW"/>
</dbReference>
<evidence type="ECO:0000256" key="7">
    <source>
        <dbReference type="ARBA" id="ARBA00075627"/>
    </source>
</evidence>
<dbReference type="AlphaFoldDB" id="A0AAD9K6F1"/>
<dbReference type="Proteomes" id="UP001209878">
    <property type="component" value="Unassembled WGS sequence"/>
</dbReference>
<dbReference type="PANTHER" id="PTHR12150:SF13">
    <property type="entry name" value="METHYLTRANSFERASE C9ORF114-RELATED"/>
    <property type="match status" value="1"/>
</dbReference>
<dbReference type="SUPFAM" id="SSF75217">
    <property type="entry name" value="alpha/beta knot"/>
    <property type="match status" value="1"/>
</dbReference>
<evidence type="ECO:0000256" key="8">
    <source>
        <dbReference type="ARBA" id="ARBA00078957"/>
    </source>
</evidence>
<evidence type="ECO:0000256" key="13">
    <source>
        <dbReference type="SAM" id="MobiDB-lite"/>
    </source>
</evidence>
<comment type="subcellular location">
    <subcellularLocation>
        <location evidence="1">Cytoplasm</location>
    </subcellularLocation>
</comment>
<keyword evidence="15" id="KW-1185">Reference proteome</keyword>
<evidence type="ECO:0000256" key="6">
    <source>
        <dbReference type="ARBA" id="ARBA00062137"/>
    </source>
</evidence>
<sequence length="331" mass="36880">MKQLEKQKQTEQEEVMKKRHREEEAEKKQLCGRHYTVSIALPGSILDNAQTPELRTYLAGQLARAAVVFNVDEIVIFDEIGVKETTTTEGEFNGVGKKGNASVQMARVLQYLECPQYLRKSFFPCHSDLKYAGLLNPLDTVHHVRIHDDSSYREGVVLKKPVKGDKGSFVNVGLGKEVLIDKQLKPGVRVTVKMDASTKATKCHRGIAVAPTAPRTETGLYWGYSVRLAPNLGAVFTGCPHKGGYDMLIGTSERGDDLDQFTLTPFQHLLVVFGGLQGLEASLDADADLKVDDPRLLFHHYLNTCPQQGSHTIRTEVSEHMSTARFTHYQD</sequence>
<dbReference type="InterPro" id="IPR029026">
    <property type="entry name" value="tRNA_m1G_MTases_N"/>
</dbReference>
<evidence type="ECO:0000256" key="12">
    <source>
        <dbReference type="ARBA" id="ARBA00093639"/>
    </source>
</evidence>
<dbReference type="GO" id="GO:0051661">
    <property type="term" value="P:maintenance of centrosome location"/>
    <property type="evidence" value="ECO:0007669"/>
    <property type="project" value="TreeGrafter"/>
</dbReference>
<organism evidence="14 15">
    <name type="scientific">Ridgeia piscesae</name>
    <name type="common">Tubeworm</name>
    <dbReference type="NCBI Taxonomy" id="27915"/>
    <lineage>
        <taxon>Eukaryota</taxon>
        <taxon>Metazoa</taxon>
        <taxon>Spiralia</taxon>
        <taxon>Lophotrochozoa</taxon>
        <taxon>Annelida</taxon>
        <taxon>Polychaeta</taxon>
        <taxon>Sedentaria</taxon>
        <taxon>Canalipalpata</taxon>
        <taxon>Sabellida</taxon>
        <taxon>Siboglinidae</taxon>
        <taxon>Ridgeia</taxon>
    </lineage>
</organism>
<proteinExistence type="inferred from homology"/>
<name>A0AAD9K6F1_RIDPI</name>
<dbReference type="GO" id="GO:0035198">
    <property type="term" value="F:miRNA binding"/>
    <property type="evidence" value="ECO:0007669"/>
    <property type="project" value="TreeGrafter"/>
</dbReference>
<evidence type="ECO:0000256" key="10">
    <source>
        <dbReference type="ARBA" id="ARBA00093228"/>
    </source>
</evidence>
<protein>
    <recommendedName>
        <fullName evidence="12">28S rRNA (uridine-N(3))-methyltransferase</fullName>
    </recommendedName>
    <alternativeName>
        <fullName evidence="7">Centromere protein 32</fullName>
    </alternativeName>
    <alternativeName>
        <fullName evidence="9">Kinetochore-associated protein</fullName>
    </alternativeName>
    <alternativeName>
        <fullName evidence="8">SPOUT domain-containing methyltransferase 1</fullName>
    </alternativeName>
</protein>
<keyword evidence="5" id="KW-0808">Transferase</keyword>
<comment type="function">
    <text evidence="11">S-adenosyl-L-methionine-dependent methyltransferase that specifically methylates the N3 position of a uridine in 28S rRNA. Required for association of the centrosomes with the poles of the bipolar mitotic spindle during metaphase. Also involved in chromosome alignment. May promote centrosome maturation probably by recruiting A-kinase anchor protein AKAP9 to centrosomes in early mitosis. Binds specifically to miRNA MIR145 hairpin, regulates MIR145 expression at a postranscriptional level.</text>
</comment>
<evidence type="ECO:0000256" key="11">
    <source>
        <dbReference type="ARBA" id="ARBA00093377"/>
    </source>
</evidence>
<accession>A0AAD9K6F1</accession>
<dbReference type="InterPro" id="IPR012340">
    <property type="entry name" value="NA-bd_OB-fold"/>
</dbReference>
<reference evidence="14" key="1">
    <citation type="journal article" date="2023" name="Mol. Biol. Evol.">
        <title>Third-Generation Sequencing Reveals the Adaptive Role of the Epigenome in Three Deep-Sea Polychaetes.</title>
        <authorList>
            <person name="Perez M."/>
            <person name="Aroh O."/>
            <person name="Sun Y."/>
            <person name="Lan Y."/>
            <person name="Juniper S.K."/>
            <person name="Young C.R."/>
            <person name="Angers B."/>
            <person name="Qian P.Y."/>
        </authorList>
    </citation>
    <scope>NUCLEOTIDE SEQUENCE</scope>
    <source>
        <strain evidence="14">R07B-5</strain>
    </source>
</reference>
<dbReference type="GO" id="GO:0035196">
    <property type="term" value="P:miRNA processing"/>
    <property type="evidence" value="ECO:0007669"/>
    <property type="project" value="TreeGrafter"/>
</dbReference>
<evidence type="ECO:0000256" key="9">
    <source>
        <dbReference type="ARBA" id="ARBA00079311"/>
    </source>
</evidence>
<evidence type="ECO:0000313" key="15">
    <source>
        <dbReference type="Proteomes" id="UP001209878"/>
    </source>
</evidence>
<dbReference type="FunFam" id="2.40.50.140:FF:000170">
    <property type="entry name" value="SPOUT domain containing methyltransferase 1"/>
    <property type="match status" value="1"/>
</dbReference>
<evidence type="ECO:0000256" key="1">
    <source>
        <dbReference type="ARBA" id="ARBA00004496"/>
    </source>
</evidence>
<dbReference type="InterPro" id="IPR029028">
    <property type="entry name" value="Alpha/beta_knot_MTases"/>
</dbReference>
<evidence type="ECO:0000256" key="2">
    <source>
        <dbReference type="ARBA" id="ARBA00009841"/>
    </source>
</evidence>
<dbReference type="GO" id="GO:0072686">
    <property type="term" value="C:mitotic spindle"/>
    <property type="evidence" value="ECO:0007669"/>
    <property type="project" value="TreeGrafter"/>
</dbReference>
<dbReference type="Gene3D" id="2.40.50.140">
    <property type="entry name" value="Nucleic acid-binding proteins"/>
    <property type="match status" value="1"/>
</dbReference>
<dbReference type="CDD" id="cd18086">
    <property type="entry name" value="HsC9orf114-like"/>
    <property type="match status" value="1"/>
</dbReference>
<dbReference type="Pfam" id="PF02598">
    <property type="entry name" value="Methyltrn_RNA_3"/>
    <property type="match status" value="1"/>
</dbReference>
<dbReference type="GO" id="GO:0000776">
    <property type="term" value="C:kinetochore"/>
    <property type="evidence" value="ECO:0007669"/>
    <property type="project" value="TreeGrafter"/>
</dbReference>
<comment type="caution">
    <text evidence="14">The sequence shown here is derived from an EMBL/GenBank/DDBJ whole genome shotgun (WGS) entry which is preliminary data.</text>
</comment>
<dbReference type="InterPro" id="IPR003750">
    <property type="entry name" value="Put_MeTrfase-C9orf114-like"/>
</dbReference>
<evidence type="ECO:0000256" key="4">
    <source>
        <dbReference type="ARBA" id="ARBA00022603"/>
    </source>
</evidence>
<evidence type="ECO:0000256" key="5">
    <source>
        <dbReference type="ARBA" id="ARBA00022679"/>
    </source>
</evidence>
<keyword evidence="4" id="KW-0489">Methyltransferase</keyword>